<dbReference type="PIRSF" id="PIRSF004749">
    <property type="entry name" value="Pep_def"/>
    <property type="match status" value="1"/>
</dbReference>
<feature type="active site" evidence="2">
    <location>
        <position position="136"/>
    </location>
</feature>
<keyword evidence="2" id="KW-0648">Protein biosynthesis</keyword>
<protein>
    <recommendedName>
        <fullName evidence="2">Peptide deformylase</fullName>
        <shortName evidence="2">PDF</shortName>
        <ecNumber evidence="2">3.5.1.88</ecNumber>
    </recommendedName>
    <alternativeName>
        <fullName evidence="2">Polypeptide deformylase</fullName>
    </alternativeName>
</protein>
<comment type="caution">
    <text evidence="3">The sequence shown here is derived from an EMBL/GenBank/DDBJ whole genome shotgun (WGS) entry which is preliminary data.</text>
</comment>
<dbReference type="GO" id="GO:0006412">
    <property type="term" value="P:translation"/>
    <property type="evidence" value="ECO:0007669"/>
    <property type="project" value="UniProtKB-UniRule"/>
</dbReference>
<name>A0A0S8GHL9_UNCT6</name>
<evidence type="ECO:0000256" key="2">
    <source>
        <dbReference type="HAMAP-Rule" id="MF_00163"/>
    </source>
</evidence>
<accession>A0A0S8GHL9</accession>
<dbReference type="GO" id="GO:0046872">
    <property type="term" value="F:metal ion binding"/>
    <property type="evidence" value="ECO:0007669"/>
    <property type="project" value="UniProtKB-KW"/>
</dbReference>
<dbReference type="HAMAP" id="MF_00163">
    <property type="entry name" value="Pep_deformylase"/>
    <property type="match status" value="1"/>
</dbReference>
<dbReference type="EMBL" id="LJUI01000005">
    <property type="protein sequence ID" value="KPK71292.1"/>
    <property type="molecule type" value="Genomic_DNA"/>
</dbReference>
<dbReference type="InterPro" id="IPR023635">
    <property type="entry name" value="Peptide_deformylase"/>
</dbReference>
<feature type="binding site" evidence="2">
    <location>
        <position position="139"/>
    </location>
    <ligand>
        <name>Fe cation</name>
        <dbReference type="ChEBI" id="CHEBI:24875"/>
    </ligand>
</feature>
<keyword evidence="2" id="KW-0479">Metal-binding</keyword>
<comment type="cofactor">
    <cofactor evidence="2">
        <name>Fe(2+)</name>
        <dbReference type="ChEBI" id="CHEBI:29033"/>
    </cofactor>
    <text evidence="2">Binds 1 Fe(2+) ion.</text>
</comment>
<organism evidence="3 4">
    <name type="scientific">candidate division TA06 bacterium SM23_40</name>
    <dbReference type="NCBI Taxonomy" id="1703774"/>
    <lineage>
        <taxon>Bacteria</taxon>
        <taxon>Bacteria division TA06</taxon>
    </lineage>
</organism>
<dbReference type="PANTHER" id="PTHR10458">
    <property type="entry name" value="PEPTIDE DEFORMYLASE"/>
    <property type="match status" value="1"/>
</dbReference>
<dbReference type="Proteomes" id="UP000051717">
    <property type="component" value="Unassembled WGS sequence"/>
</dbReference>
<dbReference type="PANTHER" id="PTHR10458:SF22">
    <property type="entry name" value="PEPTIDE DEFORMYLASE"/>
    <property type="match status" value="1"/>
</dbReference>
<dbReference type="PATRIC" id="fig|1703774.3.peg.2480"/>
<keyword evidence="2" id="KW-0408">Iron</keyword>
<dbReference type="GO" id="GO:0042586">
    <property type="term" value="F:peptide deformylase activity"/>
    <property type="evidence" value="ECO:0007669"/>
    <property type="project" value="UniProtKB-UniRule"/>
</dbReference>
<dbReference type="Gene3D" id="3.90.45.10">
    <property type="entry name" value="Peptide deformylase"/>
    <property type="match status" value="1"/>
</dbReference>
<dbReference type="InterPro" id="IPR036821">
    <property type="entry name" value="Peptide_deformylase_sf"/>
</dbReference>
<dbReference type="PRINTS" id="PR01576">
    <property type="entry name" value="PDEFORMYLASE"/>
</dbReference>
<dbReference type="EC" id="3.5.1.88" evidence="2"/>
<comment type="catalytic activity">
    <reaction evidence="2">
        <text>N-terminal N-formyl-L-methionyl-[peptide] + H2O = N-terminal L-methionyl-[peptide] + formate</text>
        <dbReference type="Rhea" id="RHEA:24420"/>
        <dbReference type="Rhea" id="RHEA-COMP:10639"/>
        <dbReference type="Rhea" id="RHEA-COMP:10640"/>
        <dbReference type="ChEBI" id="CHEBI:15377"/>
        <dbReference type="ChEBI" id="CHEBI:15740"/>
        <dbReference type="ChEBI" id="CHEBI:49298"/>
        <dbReference type="ChEBI" id="CHEBI:64731"/>
        <dbReference type="EC" id="3.5.1.88"/>
    </reaction>
</comment>
<comment type="function">
    <text evidence="2">Removes the formyl group from the N-terminal Met of newly synthesized proteins. Requires at least a dipeptide for an efficient rate of reaction. N-terminal L-methionine is a prerequisite for activity but the enzyme has broad specificity at other positions.</text>
</comment>
<dbReference type="SUPFAM" id="SSF56420">
    <property type="entry name" value="Peptide deformylase"/>
    <property type="match status" value="1"/>
</dbReference>
<gene>
    <name evidence="2" type="primary">def</name>
    <name evidence="3" type="ORF">AMJ82_01335</name>
</gene>
<feature type="binding site" evidence="2">
    <location>
        <position position="135"/>
    </location>
    <ligand>
        <name>Fe cation</name>
        <dbReference type="ChEBI" id="CHEBI:24875"/>
    </ligand>
</feature>
<reference evidence="3 4" key="1">
    <citation type="journal article" date="2015" name="Microbiome">
        <title>Genomic resolution of linkages in carbon, nitrogen, and sulfur cycling among widespread estuary sediment bacteria.</title>
        <authorList>
            <person name="Baker B.J."/>
            <person name="Lazar C.S."/>
            <person name="Teske A.P."/>
            <person name="Dick G.J."/>
        </authorList>
    </citation>
    <scope>NUCLEOTIDE SEQUENCE [LARGE SCALE GENOMIC DNA]</scope>
    <source>
        <strain evidence="3">SM23_40</strain>
    </source>
</reference>
<evidence type="ECO:0000313" key="3">
    <source>
        <dbReference type="EMBL" id="KPK71292.1"/>
    </source>
</evidence>
<proteinExistence type="inferred from homology"/>
<sequence>MALLSIRTYGDPVLRKRAHEVTDIDQMIVRLSQNMIETVRNAGGIGLAATQVGELPSLFVIDPTPLGMEEKPFVVINPRIVEVAGELRREEGCLSIPGLSQELVRPARVVIRGIDLDGKEITLEATSILARAFLHEIDHLNGVLFIDHLKPGQRELLRGKLREIARKKE</sequence>
<dbReference type="AlphaFoldDB" id="A0A0S8GHL9"/>
<feature type="binding site" evidence="2">
    <location>
        <position position="93"/>
    </location>
    <ligand>
        <name>Fe cation</name>
        <dbReference type="ChEBI" id="CHEBI:24875"/>
    </ligand>
</feature>
<dbReference type="NCBIfam" id="NF001159">
    <property type="entry name" value="PRK00150.1-3"/>
    <property type="match status" value="1"/>
</dbReference>
<dbReference type="Pfam" id="PF01327">
    <property type="entry name" value="Pep_deformylase"/>
    <property type="match status" value="1"/>
</dbReference>
<evidence type="ECO:0000313" key="4">
    <source>
        <dbReference type="Proteomes" id="UP000051717"/>
    </source>
</evidence>
<comment type="similarity">
    <text evidence="1 2">Belongs to the polypeptide deformylase family.</text>
</comment>
<dbReference type="CDD" id="cd00487">
    <property type="entry name" value="Pep_deformylase"/>
    <property type="match status" value="1"/>
</dbReference>
<keyword evidence="2" id="KW-0378">Hydrolase</keyword>
<evidence type="ECO:0000256" key="1">
    <source>
        <dbReference type="ARBA" id="ARBA00010759"/>
    </source>
</evidence>
<dbReference type="NCBIfam" id="TIGR00079">
    <property type="entry name" value="pept_deformyl"/>
    <property type="match status" value="1"/>
</dbReference>